<dbReference type="InterPro" id="IPR017939">
    <property type="entry name" value="G-Glutamylcylcotransferase"/>
</dbReference>
<sequence>MALYAAYGTNMHPSQMRERCPRSPSAGIGWLEGWRLTFGGEELGWEGALATIVEAPDERVFVALYDVSEFDEPTLDAWEGADRGLYQKLKVRVHTLEGEALAWLHVLDSYEGGLPSARYLGLIAEAAQEAGAPDDYVSALRARPCNSTEL</sequence>
<dbReference type="Proteomes" id="UP000317982">
    <property type="component" value="Unassembled WGS sequence"/>
</dbReference>
<name>A0A545AUN2_9ACTN</name>
<comment type="caution">
    <text evidence="4">The sequence shown here is derived from an EMBL/GenBank/DDBJ whole genome shotgun (WGS) entry which is preliminary data.</text>
</comment>
<evidence type="ECO:0000256" key="2">
    <source>
        <dbReference type="PIRSR" id="PIRSR617939-1"/>
    </source>
</evidence>
<gene>
    <name evidence="4" type="ORF">FL583_10770</name>
</gene>
<dbReference type="InterPro" id="IPR036568">
    <property type="entry name" value="GGCT-like_sf"/>
</dbReference>
<dbReference type="Pfam" id="PF13772">
    <property type="entry name" value="AIG2_2"/>
    <property type="match status" value="1"/>
</dbReference>
<accession>A0A545AUN2</accession>
<feature type="active site" description="Proton acceptor" evidence="2">
    <location>
        <position position="79"/>
    </location>
</feature>
<dbReference type="GO" id="GO:0003839">
    <property type="term" value="F:gamma-glutamylcyclotransferase activity"/>
    <property type="evidence" value="ECO:0007669"/>
    <property type="project" value="InterPro"/>
</dbReference>
<keyword evidence="1" id="KW-0456">Lyase</keyword>
<dbReference type="RefSeq" id="WP_142704430.1">
    <property type="nucleotide sequence ID" value="NZ_VIRS01000006.1"/>
</dbReference>
<dbReference type="SUPFAM" id="SSF110857">
    <property type="entry name" value="Gamma-glutamyl cyclotransferase-like"/>
    <property type="match status" value="1"/>
</dbReference>
<dbReference type="CDD" id="cd06661">
    <property type="entry name" value="GGCT_like"/>
    <property type="match status" value="1"/>
</dbReference>
<proteinExistence type="predicted"/>
<feature type="binding site" evidence="3">
    <location>
        <position position="119"/>
    </location>
    <ligand>
        <name>substrate</name>
    </ligand>
</feature>
<keyword evidence="5" id="KW-1185">Reference proteome</keyword>
<keyword evidence="4" id="KW-0808">Transferase</keyword>
<dbReference type="Gene3D" id="3.10.490.10">
    <property type="entry name" value="Gamma-glutamyl cyclotransferase-like"/>
    <property type="match status" value="1"/>
</dbReference>
<dbReference type="PANTHER" id="PTHR12935:SF0">
    <property type="entry name" value="GAMMA-GLUTAMYLCYCLOTRANSFERASE"/>
    <property type="match status" value="1"/>
</dbReference>
<evidence type="ECO:0000313" key="4">
    <source>
        <dbReference type="EMBL" id="TQS44981.1"/>
    </source>
</evidence>
<evidence type="ECO:0000313" key="5">
    <source>
        <dbReference type="Proteomes" id="UP000317982"/>
    </source>
</evidence>
<evidence type="ECO:0000256" key="1">
    <source>
        <dbReference type="ARBA" id="ARBA00023239"/>
    </source>
</evidence>
<evidence type="ECO:0000256" key="3">
    <source>
        <dbReference type="PIRSR" id="PIRSR617939-2"/>
    </source>
</evidence>
<dbReference type="EMBL" id="VIRS01000006">
    <property type="protein sequence ID" value="TQS44981.1"/>
    <property type="molecule type" value="Genomic_DNA"/>
</dbReference>
<dbReference type="AlphaFoldDB" id="A0A545AUN2"/>
<dbReference type="InParanoid" id="A0A545AUN2"/>
<dbReference type="GO" id="GO:0016740">
    <property type="term" value="F:transferase activity"/>
    <property type="evidence" value="ECO:0007669"/>
    <property type="project" value="UniProtKB-KW"/>
</dbReference>
<protein>
    <submittedName>
        <fullName evidence="4">Gamma-glutamylcyclotransferase</fullName>
    </submittedName>
</protein>
<organism evidence="4 5">
    <name type="scientific">Cryptosporangium phraense</name>
    <dbReference type="NCBI Taxonomy" id="2593070"/>
    <lineage>
        <taxon>Bacteria</taxon>
        <taxon>Bacillati</taxon>
        <taxon>Actinomycetota</taxon>
        <taxon>Actinomycetes</taxon>
        <taxon>Cryptosporangiales</taxon>
        <taxon>Cryptosporangiaceae</taxon>
        <taxon>Cryptosporangium</taxon>
    </lineage>
</organism>
<reference evidence="4 5" key="1">
    <citation type="submission" date="2019-07" db="EMBL/GenBank/DDBJ databases">
        <title>Cryptosporangium phraense sp. nov., isolated from plant litter.</title>
        <authorList>
            <person name="Suriyachadkun C."/>
        </authorList>
    </citation>
    <scope>NUCLEOTIDE SEQUENCE [LARGE SCALE GENOMIC DNA]</scope>
    <source>
        <strain evidence="4 5">A-T 5661</strain>
    </source>
</reference>
<dbReference type="InterPro" id="IPR013024">
    <property type="entry name" value="GGCT-like"/>
</dbReference>
<dbReference type="PANTHER" id="PTHR12935">
    <property type="entry name" value="GAMMA-GLUTAMYLCYCLOTRANSFERASE"/>
    <property type="match status" value="1"/>
</dbReference>
<dbReference type="OrthoDB" id="3212194at2"/>
<dbReference type="FunCoup" id="A0A545AUN2">
    <property type="interactions" value="35"/>
</dbReference>